<proteinExistence type="predicted"/>
<accession>A0ACB6QHH9</accession>
<gene>
    <name evidence="1" type="ORF">BDR25DRAFT_237443</name>
</gene>
<protein>
    <submittedName>
        <fullName evidence="1">Uncharacterized protein</fullName>
    </submittedName>
</protein>
<sequence length="254" mass="29049">MQQLSDFVSQSPLLALPRELRDEIYSYMVLPQHVYTATPKPSSHSLHRSRLAARLNSNLEESIESAKDDGSVRITVEILVLIRGSMGSYIPSRDKPSPRFLAMLPLLRHLKKVKFLVWGGWDFWFGPPKRRPGSGRHQKALPSVEQNPLSIALKTLMSYLPNVEEVNIDLLMHIRDYWNLDLPDIKWAGIEGWLLEPIYQASNVHLRKVHRRLMACNADNQSATFYHKLEIRNDLGHSNSRLLLHTSEGTGEVS</sequence>
<comment type="caution">
    <text evidence="1">The sequence shown here is derived from an EMBL/GenBank/DDBJ whole genome shotgun (WGS) entry which is preliminary data.</text>
</comment>
<organism evidence="1 2">
    <name type="scientific">Lindgomyces ingoldianus</name>
    <dbReference type="NCBI Taxonomy" id="673940"/>
    <lineage>
        <taxon>Eukaryota</taxon>
        <taxon>Fungi</taxon>
        <taxon>Dikarya</taxon>
        <taxon>Ascomycota</taxon>
        <taxon>Pezizomycotina</taxon>
        <taxon>Dothideomycetes</taxon>
        <taxon>Pleosporomycetidae</taxon>
        <taxon>Pleosporales</taxon>
        <taxon>Lindgomycetaceae</taxon>
        <taxon>Lindgomyces</taxon>
    </lineage>
</organism>
<evidence type="ECO:0000313" key="2">
    <source>
        <dbReference type="Proteomes" id="UP000799755"/>
    </source>
</evidence>
<dbReference type="Proteomes" id="UP000799755">
    <property type="component" value="Unassembled WGS sequence"/>
</dbReference>
<dbReference type="EMBL" id="MU003525">
    <property type="protein sequence ID" value="KAF2466331.1"/>
    <property type="molecule type" value="Genomic_DNA"/>
</dbReference>
<keyword evidence="2" id="KW-1185">Reference proteome</keyword>
<reference evidence="1" key="1">
    <citation type="journal article" date="2020" name="Stud. Mycol.">
        <title>101 Dothideomycetes genomes: a test case for predicting lifestyles and emergence of pathogens.</title>
        <authorList>
            <person name="Haridas S."/>
            <person name="Albert R."/>
            <person name="Binder M."/>
            <person name="Bloem J."/>
            <person name="Labutti K."/>
            <person name="Salamov A."/>
            <person name="Andreopoulos B."/>
            <person name="Baker S."/>
            <person name="Barry K."/>
            <person name="Bills G."/>
            <person name="Bluhm B."/>
            <person name="Cannon C."/>
            <person name="Castanera R."/>
            <person name="Culley D."/>
            <person name="Daum C."/>
            <person name="Ezra D."/>
            <person name="Gonzalez J."/>
            <person name="Henrissat B."/>
            <person name="Kuo A."/>
            <person name="Liang C."/>
            <person name="Lipzen A."/>
            <person name="Lutzoni F."/>
            <person name="Magnuson J."/>
            <person name="Mondo S."/>
            <person name="Nolan M."/>
            <person name="Ohm R."/>
            <person name="Pangilinan J."/>
            <person name="Park H.-J."/>
            <person name="Ramirez L."/>
            <person name="Alfaro M."/>
            <person name="Sun H."/>
            <person name="Tritt A."/>
            <person name="Yoshinaga Y."/>
            <person name="Zwiers L.-H."/>
            <person name="Turgeon B."/>
            <person name="Goodwin S."/>
            <person name="Spatafora J."/>
            <person name="Crous P."/>
            <person name="Grigoriev I."/>
        </authorList>
    </citation>
    <scope>NUCLEOTIDE SEQUENCE</scope>
    <source>
        <strain evidence="1">ATCC 200398</strain>
    </source>
</reference>
<evidence type="ECO:0000313" key="1">
    <source>
        <dbReference type="EMBL" id="KAF2466331.1"/>
    </source>
</evidence>
<name>A0ACB6QHH9_9PLEO</name>